<dbReference type="Gene3D" id="2.40.50.230">
    <property type="entry name" value="Gp5 N-terminal domain"/>
    <property type="match status" value="1"/>
</dbReference>
<dbReference type="RefSeq" id="WP_134384334.1">
    <property type="nucleotide sequence ID" value="NZ_BMWW01000001.1"/>
</dbReference>
<dbReference type="Proteomes" id="UP000619512">
    <property type="component" value="Unassembled WGS sequence"/>
</dbReference>
<evidence type="ECO:0000313" key="6">
    <source>
        <dbReference type="EMBL" id="QBQ36045.1"/>
    </source>
</evidence>
<evidence type="ECO:0000313" key="5">
    <source>
        <dbReference type="EMBL" id="GGY78510.1"/>
    </source>
</evidence>
<dbReference type="EMBL" id="BMWW01000001">
    <property type="protein sequence ID" value="GGY78510.1"/>
    <property type="molecule type" value="Genomic_DNA"/>
</dbReference>
<dbReference type="InterPro" id="IPR028244">
    <property type="entry name" value="T6SS_Rhs_Vgr_dom"/>
</dbReference>
<accession>A0A4P7BEW3</accession>
<protein>
    <submittedName>
        <fullName evidence="6">Type VI secretion system tip protein VgrG</fullName>
    </submittedName>
</protein>
<dbReference type="Pfam" id="PF10106">
    <property type="entry name" value="DUF2345"/>
    <property type="match status" value="1"/>
</dbReference>
<dbReference type="InterPro" id="IPR006533">
    <property type="entry name" value="T6SS_Vgr_RhsGE"/>
</dbReference>
<dbReference type="InterPro" id="IPR018769">
    <property type="entry name" value="VgrG2_DUF2345"/>
</dbReference>
<dbReference type="Gene3D" id="2.30.110.50">
    <property type="match status" value="1"/>
</dbReference>
<sequence>MDLTELAATIVELSGAHRPIRLKTSQSNAALEDVLLVQHVSGTETLCGGLEYRLLCVSPRADLPLKQFIAAPVELQFVTDRGELRAVCGIVAQAAAGQSDGGLATYQLVVRDALAMMEHRTNTRVFRNCDELEITKVMVDEWRDTNAVLAGAFEVDWAHVTGSYPAREFTMQHNESDADFLRRLWKRRGIAWFVEPGQPSDSPDASMPVHRLVLFDDACSLAENVAGTIRYHRDAATEEHDTVTAWNPVRTLKPGNVTRSSWDHASARFRTSATPSCIDQGELGNQFALGLEDYLIDEPHPGDDGDHYRKLGDLRMQRHEFESKCFYGESSVRALRVGQWIGLAGHSEIDTHPEAERQFVITQLEIDAQNNLPKALSERVQRLFALSRWHSEAADNGLRQASRERDMRYTNWFSCVRRGIPIVPAFDARKDLPQPRLQTAIVVGPPGEEVYCNENGEVKVRIPGTRVQDHRHAGDAGASDTDRDSGWVRVASSWAGDRWGAIALPRVGDEVIVDFLGGDPDRPIIVARVYGGTAPPPAFSHTGALPANRFLAGIKSKEVQGVRCNQLRLDDTPGQINAQLSSDHGHSQLNLGWLTHPRSEGRGDARGEGAELRSDQAVAVRGAHGVLISAAGRPGAGGKQLDRAELTGLVEALRGVQQQLAELSQTHHADDTDGTGLAQLLGYLKQWEAGSNTEREGPGEGGKPVVAVSAPAGLAMSSQANVAIGAQAQVDLVSMGNTQLSVGKKLLARVSDSISLFAHRLGIKLIAASGKLELQTHGGDIEVTSAKRLVLTAIDEIVLQAPKLRFVAQGVQVDLGGGAITQQSSGDHTIKSSKFAHLGPGSSELPDVKLPASTANHDQQTVLRWVGTDEPMKNQRYRITTEDGRTIEGRTDSSGLTERFQSTIPFGRYTVEALDD</sequence>
<evidence type="ECO:0000259" key="2">
    <source>
        <dbReference type="Pfam" id="PF04717"/>
    </source>
</evidence>
<proteinExistence type="inferred from homology"/>
<evidence type="ECO:0000259" key="4">
    <source>
        <dbReference type="Pfam" id="PF13296"/>
    </source>
</evidence>
<evidence type="ECO:0000313" key="7">
    <source>
        <dbReference type="Proteomes" id="UP000294359"/>
    </source>
</evidence>
<dbReference type="InterPro" id="IPR006531">
    <property type="entry name" value="Gp5/Vgr_OB"/>
</dbReference>
<dbReference type="Pfam" id="PF13296">
    <property type="entry name" value="T6SS_Vgr"/>
    <property type="match status" value="1"/>
</dbReference>
<name>A0A4P7BEW3_9BURK</name>
<dbReference type="NCBIfam" id="TIGR03361">
    <property type="entry name" value="VI_Rhs_Vgr"/>
    <property type="match status" value="1"/>
</dbReference>
<dbReference type="InterPro" id="IPR017847">
    <property type="entry name" value="T6SS_RhsGE_Vgr_subset"/>
</dbReference>
<dbReference type="SUPFAM" id="SSF69279">
    <property type="entry name" value="Phage tail proteins"/>
    <property type="match status" value="2"/>
</dbReference>
<reference evidence="5" key="1">
    <citation type="journal article" date="2014" name="Int. J. Syst. Evol. Microbiol.">
        <title>Complete genome sequence of Corynebacterium casei LMG S-19264T (=DSM 44701T), isolated from a smear-ripened cheese.</title>
        <authorList>
            <consortium name="US DOE Joint Genome Institute (JGI-PGF)"/>
            <person name="Walter F."/>
            <person name="Albersmeier A."/>
            <person name="Kalinowski J."/>
            <person name="Ruckert C."/>
        </authorList>
    </citation>
    <scope>NUCLEOTIDE SEQUENCE</scope>
    <source>
        <strain evidence="5">KCTC 12344</strain>
    </source>
</reference>
<dbReference type="Gene3D" id="4.10.220.110">
    <property type="match status" value="1"/>
</dbReference>
<organism evidence="5 8">
    <name type="scientific">Pseudoduganella plicata</name>
    <dbReference type="NCBI Taxonomy" id="321984"/>
    <lineage>
        <taxon>Bacteria</taxon>
        <taxon>Pseudomonadati</taxon>
        <taxon>Pseudomonadota</taxon>
        <taxon>Betaproteobacteria</taxon>
        <taxon>Burkholderiales</taxon>
        <taxon>Oxalobacteraceae</taxon>
        <taxon>Telluria group</taxon>
        <taxon>Pseudoduganella</taxon>
    </lineage>
</organism>
<dbReference type="AlphaFoldDB" id="A0A4P7BEW3"/>
<evidence type="ECO:0000256" key="1">
    <source>
        <dbReference type="ARBA" id="ARBA00005558"/>
    </source>
</evidence>
<dbReference type="Pfam" id="PF05954">
    <property type="entry name" value="Phage_GPD"/>
    <property type="match status" value="1"/>
</dbReference>
<feature type="domain" description="Putative type VI secretion system Rhs element associated Vgr" evidence="4">
    <location>
        <begin position="557"/>
        <end position="662"/>
    </location>
</feature>
<comment type="similarity">
    <text evidence="1">Belongs to the VgrG protein family.</text>
</comment>
<reference evidence="6 7" key="2">
    <citation type="submission" date="2019-03" db="EMBL/GenBank/DDBJ databases">
        <title>Draft Genome Sequences of Six Type Strains of the Genus Massilia.</title>
        <authorList>
            <person name="Miess H."/>
            <person name="Frediansyhah A."/>
            <person name="Gross H."/>
        </authorList>
    </citation>
    <scope>NUCLEOTIDE SEQUENCE [LARGE SCALE GENOMIC DNA]</scope>
    <source>
        <strain evidence="6 7">DSM 17505</strain>
    </source>
</reference>
<feature type="domain" description="DUF2345" evidence="3">
    <location>
        <begin position="698"/>
        <end position="840"/>
    </location>
</feature>
<evidence type="ECO:0000259" key="3">
    <source>
        <dbReference type="Pfam" id="PF10106"/>
    </source>
</evidence>
<reference evidence="5" key="3">
    <citation type="submission" date="2022-12" db="EMBL/GenBank/DDBJ databases">
        <authorList>
            <person name="Sun Q."/>
            <person name="Kim S."/>
        </authorList>
    </citation>
    <scope>NUCLEOTIDE SEQUENCE</scope>
    <source>
        <strain evidence="5">KCTC 12344</strain>
    </source>
</reference>
<dbReference type="EMBL" id="CP038026">
    <property type="protein sequence ID" value="QBQ36045.1"/>
    <property type="molecule type" value="Genomic_DNA"/>
</dbReference>
<dbReference type="Proteomes" id="UP000294359">
    <property type="component" value="Chromosome"/>
</dbReference>
<evidence type="ECO:0000313" key="8">
    <source>
        <dbReference type="Proteomes" id="UP000619512"/>
    </source>
</evidence>
<dbReference type="Pfam" id="PF04717">
    <property type="entry name" value="Phage_base_V"/>
    <property type="match status" value="1"/>
</dbReference>
<dbReference type="Gene3D" id="3.55.50.10">
    <property type="entry name" value="Baseplate protein-like domains"/>
    <property type="match status" value="1"/>
</dbReference>
<dbReference type="SUPFAM" id="SSF69255">
    <property type="entry name" value="gp5 N-terminal domain-like"/>
    <property type="match status" value="1"/>
</dbReference>
<dbReference type="NCBIfam" id="TIGR01646">
    <property type="entry name" value="vgr_GE"/>
    <property type="match status" value="1"/>
</dbReference>
<dbReference type="OrthoDB" id="1907165at2"/>
<dbReference type="InterPro" id="IPR037026">
    <property type="entry name" value="Vgr_OB-fold_dom_sf"/>
</dbReference>
<keyword evidence="7" id="KW-1185">Reference proteome</keyword>
<gene>
    <name evidence="6" type="ORF">E1742_07690</name>
    <name evidence="5" type="ORF">GCM10007388_09280</name>
</gene>
<feature type="domain" description="Gp5/Type VI secretion system Vgr protein OB-fold" evidence="2">
    <location>
        <begin position="480"/>
        <end position="530"/>
    </location>
</feature>